<accession>A0A377BVU8</accession>
<dbReference type="EMBL" id="UGET01000004">
    <property type="protein sequence ID" value="STL77982.1"/>
    <property type="molecule type" value="Genomic_DNA"/>
</dbReference>
<gene>
    <name evidence="1" type="primary">pssA_1</name>
    <name evidence="1" type="ORF">NCTC13148_02430</name>
</gene>
<dbReference type="SUPFAM" id="SSF56024">
    <property type="entry name" value="Phospholipase D/nuclease"/>
    <property type="match status" value="1"/>
</dbReference>
<dbReference type="EC" id="2.7.8.8" evidence="1"/>
<evidence type="ECO:0000313" key="2">
    <source>
        <dbReference type="Proteomes" id="UP000254255"/>
    </source>
</evidence>
<protein>
    <submittedName>
        <fullName evidence="1">Phosphatidylserine synthase</fullName>
        <ecNumber evidence="1">2.7.8.8</ecNumber>
    </submittedName>
</protein>
<dbReference type="GO" id="GO:0003882">
    <property type="term" value="F:CDP-diacylglycerol-serine O-phosphatidyltransferase activity"/>
    <property type="evidence" value="ECO:0007669"/>
    <property type="project" value="UniProtKB-EC"/>
</dbReference>
<organism evidence="1 2">
    <name type="scientific">Escherichia coli</name>
    <dbReference type="NCBI Taxonomy" id="562"/>
    <lineage>
        <taxon>Bacteria</taxon>
        <taxon>Pseudomonadati</taxon>
        <taxon>Pseudomonadota</taxon>
        <taxon>Gammaproteobacteria</taxon>
        <taxon>Enterobacterales</taxon>
        <taxon>Enterobacteriaceae</taxon>
        <taxon>Escherichia</taxon>
    </lineage>
</organism>
<keyword evidence="1" id="KW-0808">Transferase</keyword>
<evidence type="ECO:0000313" key="1">
    <source>
        <dbReference type="EMBL" id="STL77982.1"/>
    </source>
</evidence>
<dbReference type="AlphaFoldDB" id="A0A377BVU8"/>
<sequence>MLSKFKRNKHQQHLAQLPKISQSVDDVDFFYAPADFRETLLEKIANAKQRICIVALYLEQDDGGKGI</sequence>
<reference evidence="1 2" key="1">
    <citation type="submission" date="2018-06" db="EMBL/GenBank/DDBJ databases">
        <authorList>
            <consortium name="Pathogen Informatics"/>
            <person name="Doyle S."/>
        </authorList>
    </citation>
    <scope>NUCLEOTIDE SEQUENCE [LARGE SCALE GENOMIC DNA]</scope>
    <source>
        <strain evidence="1 2">NCTC13148</strain>
    </source>
</reference>
<dbReference type="Proteomes" id="UP000254255">
    <property type="component" value="Unassembled WGS sequence"/>
</dbReference>
<proteinExistence type="predicted"/>
<dbReference type="Gene3D" id="3.30.870.10">
    <property type="entry name" value="Endonuclease Chain A"/>
    <property type="match status" value="1"/>
</dbReference>
<name>A0A377BVU8_ECOLX</name>